<dbReference type="PANTHER" id="PTHR33048:SF47">
    <property type="entry name" value="INTEGRAL MEMBRANE PROTEIN-RELATED"/>
    <property type="match status" value="1"/>
</dbReference>
<dbReference type="InterPro" id="IPR049326">
    <property type="entry name" value="Rhodopsin_dom_fungi"/>
</dbReference>
<dbReference type="AlphaFoldDB" id="A0A8H4KYJ9"/>
<evidence type="ECO:0000313" key="9">
    <source>
        <dbReference type="Proteomes" id="UP000554235"/>
    </source>
</evidence>
<accession>A0A8H4KYJ9</accession>
<evidence type="ECO:0000256" key="5">
    <source>
        <dbReference type="ARBA" id="ARBA00038359"/>
    </source>
</evidence>
<keyword evidence="4 6" id="KW-0472">Membrane</keyword>
<sequence>MAAIDVGTASSSARLEPRYIPVSQLPTTSLQQGAMAIIFLTTFLAFAFWIVRMYSRLSTKQLGIAILDWNARAQLPLYVHSYTADDDVQALNNTDFKYEFIGFPSDNLPDTYDPQPSRFWNWIMQVLYNPILALVKSSVLIFLLRLGGHKRSIRWSIYALNTFNILQMIAIFITVILQTIPIRAYWDMSVKKQHEIDSPLFYVSTAIITIITDILVLVIPFWVFLGLKMRLAAKLGLIVVFLMGGVVTIVAIVRVHEFRKKYYNLDPGYDARNSLGDTLSTVEVNLAIIACCGPALRPLFRRMFPGLFSSNNSHGATYNTSARYGNTTGLRQTAANAAFPLKDIHLGKTHTEIRGHSPNGSEEEIMTYNGIIRTTAVNIKYDHTTLSDAESGREFSEPVHHPAT</sequence>
<feature type="transmembrane region" description="Helical" evidence="6">
    <location>
        <begin position="200"/>
        <end position="225"/>
    </location>
</feature>
<organism evidence="8 9">
    <name type="scientific">Fusarium albosuccineum</name>
    <dbReference type="NCBI Taxonomy" id="1237068"/>
    <lineage>
        <taxon>Eukaryota</taxon>
        <taxon>Fungi</taxon>
        <taxon>Dikarya</taxon>
        <taxon>Ascomycota</taxon>
        <taxon>Pezizomycotina</taxon>
        <taxon>Sordariomycetes</taxon>
        <taxon>Hypocreomycetidae</taxon>
        <taxon>Hypocreales</taxon>
        <taxon>Nectriaceae</taxon>
        <taxon>Fusarium</taxon>
        <taxon>Fusarium decemcellulare species complex</taxon>
    </lineage>
</organism>
<proteinExistence type="inferred from homology"/>
<evidence type="ECO:0000256" key="3">
    <source>
        <dbReference type="ARBA" id="ARBA00022989"/>
    </source>
</evidence>
<dbReference type="Proteomes" id="UP000554235">
    <property type="component" value="Unassembled WGS sequence"/>
</dbReference>
<feature type="domain" description="Rhodopsin" evidence="7">
    <location>
        <begin position="52"/>
        <end position="302"/>
    </location>
</feature>
<dbReference type="GO" id="GO:0016020">
    <property type="term" value="C:membrane"/>
    <property type="evidence" value="ECO:0007669"/>
    <property type="project" value="UniProtKB-SubCell"/>
</dbReference>
<protein>
    <submittedName>
        <fullName evidence="8">CFEM domain-containing</fullName>
    </submittedName>
</protein>
<evidence type="ECO:0000256" key="2">
    <source>
        <dbReference type="ARBA" id="ARBA00022692"/>
    </source>
</evidence>
<comment type="caution">
    <text evidence="8">The sequence shown here is derived from an EMBL/GenBank/DDBJ whole genome shotgun (WGS) entry which is preliminary data.</text>
</comment>
<keyword evidence="2 6" id="KW-0812">Transmembrane</keyword>
<evidence type="ECO:0000313" key="8">
    <source>
        <dbReference type="EMBL" id="KAF4459081.1"/>
    </source>
</evidence>
<dbReference type="Pfam" id="PF20684">
    <property type="entry name" value="Fung_rhodopsin"/>
    <property type="match status" value="1"/>
</dbReference>
<comment type="similarity">
    <text evidence="5">Belongs to the SAT4 family.</text>
</comment>
<comment type="subcellular location">
    <subcellularLocation>
        <location evidence="1">Membrane</location>
        <topology evidence="1">Multi-pass membrane protein</topology>
    </subcellularLocation>
</comment>
<feature type="transmembrane region" description="Helical" evidence="6">
    <location>
        <begin position="33"/>
        <end position="51"/>
    </location>
</feature>
<evidence type="ECO:0000256" key="1">
    <source>
        <dbReference type="ARBA" id="ARBA00004141"/>
    </source>
</evidence>
<keyword evidence="3 6" id="KW-1133">Transmembrane helix</keyword>
<dbReference type="PANTHER" id="PTHR33048">
    <property type="entry name" value="PTH11-LIKE INTEGRAL MEMBRANE PROTEIN (AFU_ORTHOLOGUE AFUA_5G11245)"/>
    <property type="match status" value="1"/>
</dbReference>
<dbReference type="OrthoDB" id="5283415at2759"/>
<name>A0A8H4KYJ9_9HYPO</name>
<gene>
    <name evidence="8" type="ORF">FALBO_14175</name>
</gene>
<dbReference type="InterPro" id="IPR052337">
    <property type="entry name" value="SAT4-like"/>
</dbReference>
<evidence type="ECO:0000256" key="6">
    <source>
        <dbReference type="SAM" id="Phobius"/>
    </source>
</evidence>
<reference evidence="8 9" key="1">
    <citation type="submission" date="2020-01" db="EMBL/GenBank/DDBJ databases">
        <title>Identification and distribution of gene clusters putatively required for synthesis of sphingolipid metabolism inhibitors in phylogenetically diverse species of the filamentous fungus Fusarium.</title>
        <authorList>
            <person name="Kim H.-S."/>
            <person name="Busman M."/>
            <person name="Brown D.W."/>
            <person name="Divon H."/>
            <person name="Uhlig S."/>
            <person name="Proctor R.H."/>
        </authorList>
    </citation>
    <scope>NUCLEOTIDE SEQUENCE [LARGE SCALE GENOMIC DNA]</scope>
    <source>
        <strain evidence="8 9">NRRL 20459</strain>
    </source>
</reference>
<evidence type="ECO:0000256" key="4">
    <source>
        <dbReference type="ARBA" id="ARBA00023136"/>
    </source>
</evidence>
<feature type="transmembrane region" description="Helical" evidence="6">
    <location>
        <begin position="158"/>
        <end position="180"/>
    </location>
</feature>
<dbReference type="EMBL" id="JAADYS010002263">
    <property type="protein sequence ID" value="KAF4459081.1"/>
    <property type="molecule type" value="Genomic_DNA"/>
</dbReference>
<evidence type="ECO:0000259" key="7">
    <source>
        <dbReference type="Pfam" id="PF20684"/>
    </source>
</evidence>
<feature type="transmembrane region" description="Helical" evidence="6">
    <location>
        <begin position="231"/>
        <end position="253"/>
    </location>
</feature>
<keyword evidence="9" id="KW-1185">Reference proteome</keyword>